<dbReference type="EMBL" id="BKCJ010003629">
    <property type="protein sequence ID" value="GEU56241.1"/>
    <property type="molecule type" value="Genomic_DNA"/>
</dbReference>
<organism evidence="1">
    <name type="scientific">Tanacetum cinerariifolium</name>
    <name type="common">Dalmatian daisy</name>
    <name type="synonym">Chrysanthemum cinerariifolium</name>
    <dbReference type="NCBI Taxonomy" id="118510"/>
    <lineage>
        <taxon>Eukaryota</taxon>
        <taxon>Viridiplantae</taxon>
        <taxon>Streptophyta</taxon>
        <taxon>Embryophyta</taxon>
        <taxon>Tracheophyta</taxon>
        <taxon>Spermatophyta</taxon>
        <taxon>Magnoliopsida</taxon>
        <taxon>eudicotyledons</taxon>
        <taxon>Gunneridae</taxon>
        <taxon>Pentapetalae</taxon>
        <taxon>asterids</taxon>
        <taxon>campanulids</taxon>
        <taxon>Asterales</taxon>
        <taxon>Asteraceae</taxon>
        <taxon>Asteroideae</taxon>
        <taxon>Anthemideae</taxon>
        <taxon>Anthemidinae</taxon>
        <taxon>Tanacetum</taxon>
    </lineage>
</organism>
<reference evidence="1" key="1">
    <citation type="journal article" date="2019" name="Sci. Rep.">
        <title>Draft genome of Tanacetum cinerariifolium, the natural source of mosquito coil.</title>
        <authorList>
            <person name="Yamashiro T."/>
            <person name="Shiraishi A."/>
            <person name="Satake H."/>
            <person name="Nakayama K."/>
        </authorList>
    </citation>
    <scope>NUCLEOTIDE SEQUENCE</scope>
</reference>
<evidence type="ECO:0000313" key="1">
    <source>
        <dbReference type="EMBL" id="GEU56241.1"/>
    </source>
</evidence>
<comment type="caution">
    <text evidence="1">The sequence shown here is derived from an EMBL/GenBank/DDBJ whole genome shotgun (WGS) entry which is preliminary data.</text>
</comment>
<gene>
    <name evidence="1" type="ORF">Tci_028219</name>
</gene>
<protein>
    <submittedName>
        <fullName evidence="1">Uncharacterized protein</fullName>
    </submittedName>
</protein>
<accession>A0A6L2L2W8</accession>
<proteinExistence type="predicted"/>
<dbReference type="AlphaFoldDB" id="A0A6L2L2W8"/>
<name>A0A6L2L2W8_TANCI</name>
<sequence>MEQKESIIGFLDLMEAQDGLKPFMKWRQERRYPLTTRTLERMMSLRLIAESASDAAYDLLRFIQKQIDESREHDKGEKDL</sequence>